<sequence>MASAPAQTAAETTAEITFESTSRFAQVRPDLKLHYHEAGVGNGPTIVLLHGGGPGASSWSNFARNIPVLAQNFHVLAVDQPGFGQSDKPVDHPQYFAHSASALKDLLDTLGVTDRVHLLGNSLGGGAATRFALDYPDRAGKLVLMGPGGLSMNAYAPDPTEGVKLLSRFNFQPTRENLEAFLRIMVFDQKLITDELIDERFASANTPEALAATRAMGKSFAGPDFELGMLWRDAYKLRQPVLLVWGREDRVNPLDGAIVATKMIPRVQLHVFGGCGHWAQLEKFHEFNRLTTDFLSGVGKEG</sequence>
<dbReference type="SUPFAM" id="SSF53474">
    <property type="entry name" value="alpha/beta-Hydrolases"/>
    <property type="match status" value="1"/>
</dbReference>
<gene>
    <name evidence="2" type="ORF">IU449_14930</name>
</gene>
<keyword evidence="2" id="KW-0378">Hydrolase</keyword>
<dbReference type="InterPro" id="IPR000639">
    <property type="entry name" value="Epox_hydrolase-like"/>
</dbReference>
<reference evidence="2 3" key="1">
    <citation type="submission" date="2020-10" db="EMBL/GenBank/DDBJ databases">
        <title>Identification of Nocardia species via Next-generation sequencing and recognition of intraspecies genetic diversity.</title>
        <authorList>
            <person name="Li P."/>
            <person name="Li P."/>
            <person name="Lu B."/>
        </authorList>
    </citation>
    <scope>NUCLEOTIDE SEQUENCE [LARGE SCALE GENOMIC DNA]</scope>
    <source>
        <strain evidence="2 3">BJ06-0143</strain>
    </source>
</reference>
<dbReference type="Pfam" id="PF00561">
    <property type="entry name" value="Abhydrolase_1"/>
    <property type="match status" value="1"/>
</dbReference>
<dbReference type="InterPro" id="IPR054676">
    <property type="entry name" value="HsaD"/>
</dbReference>
<accession>A0ABS0DBG6</accession>
<dbReference type="Proteomes" id="UP000707731">
    <property type="component" value="Unassembled WGS sequence"/>
</dbReference>
<proteinExistence type="predicted"/>
<dbReference type="RefSeq" id="WP_195002714.1">
    <property type="nucleotide sequence ID" value="NZ_JADLQN010000002.1"/>
</dbReference>
<dbReference type="NCBIfam" id="NF045632">
    <property type="entry name" value="hydroxlase_HsaD"/>
    <property type="match status" value="1"/>
</dbReference>
<dbReference type="EMBL" id="JADLQN010000002">
    <property type="protein sequence ID" value="MBF6355827.1"/>
    <property type="molecule type" value="Genomic_DNA"/>
</dbReference>
<name>A0ABS0DBG6_9NOCA</name>
<dbReference type="Gene3D" id="3.40.50.1820">
    <property type="entry name" value="alpha/beta hydrolase"/>
    <property type="match status" value="1"/>
</dbReference>
<protein>
    <submittedName>
        <fullName evidence="2">Alpha/beta fold hydrolase</fullName>
    </submittedName>
</protein>
<dbReference type="InterPro" id="IPR029058">
    <property type="entry name" value="AB_hydrolase_fold"/>
</dbReference>
<keyword evidence="3" id="KW-1185">Reference proteome</keyword>
<dbReference type="PANTHER" id="PTHR46438">
    <property type="entry name" value="ALPHA/BETA-HYDROLASES SUPERFAMILY PROTEIN"/>
    <property type="match status" value="1"/>
</dbReference>
<dbReference type="PRINTS" id="PR00412">
    <property type="entry name" value="EPOXHYDRLASE"/>
</dbReference>
<comment type="caution">
    <text evidence="2">The sequence shown here is derived from an EMBL/GenBank/DDBJ whole genome shotgun (WGS) entry which is preliminary data.</text>
</comment>
<dbReference type="InterPro" id="IPR000073">
    <property type="entry name" value="AB_hydrolase_1"/>
</dbReference>
<organism evidence="2 3">
    <name type="scientific">Nocardia higoensis</name>
    <dbReference type="NCBI Taxonomy" id="228599"/>
    <lineage>
        <taxon>Bacteria</taxon>
        <taxon>Bacillati</taxon>
        <taxon>Actinomycetota</taxon>
        <taxon>Actinomycetes</taxon>
        <taxon>Mycobacteriales</taxon>
        <taxon>Nocardiaceae</taxon>
        <taxon>Nocardia</taxon>
    </lineage>
</organism>
<evidence type="ECO:0000313" key="3">
    <source>
        <dbReference type="Proteomes" id="UP000707731"/>
    </source>
</evidence>
<evidence type="ECO:0000259" key="1">
    <source>
        <dbReference type="Pfam" id="PF00561"/>
    </source>
</evidence>
<feature type="domain" description="AB hydrolase-1" evidence="1">
    <location>
        <begin position="44"/>
        <end position="283"/>
    </location>
</feature>
<dbReference type="PRINTS" id="PR00111">
    <property type="entry name" value="ABHYDROLASE"/>
</dbReference>
<dbReference type="GO" id="GO:0016787">
    <property type="term" value="F:hydrolase activity"/>
    <property type="evidence" value="ECO:0007669"/>
    <property type="project" value="UniProtKB-KW"/>
</dbReference>
<evidence type="ECO:0000313" key="2">
    <source>
        <dbReference type="EMBL" id="MBF6355827.1"/>
    </source>
</evidence>
<dbReference type="PANTHER" id="PTHR46438:SF11">
    <property type="entry name" value="LIPASE-RELATED"/>
    <property type="match status" value="1"/>
</dbReference>